<feature type="domain" description="TniQ" evidence="1">
    <location>
        <begin position="98"/>
        <end position="139"/>
    </location>
</feature>
<evidence type="ECO:0000313" key="3">
    <source>
        <dbReference type="EMBL" id="SMG39919.1"/>
    </source>
</evidence>
<feature type="domain" description="Transposon Tn7 transposition protein TnsD C-terminal" evidence="2">
    <location>
        <begin position="311"/>
        <end position="440"/>
    </location>
</feature>
<name>A0A1X7KF57_9BURK</name>
<dbReference type="Pfam" id="PF15978">
    <property type="entry name" value="TnsD"/>
    <property type="match status" value="1"/>
</dbReference>
<dbReference type="InterPro" id="IPR032750">
    <property type="entry name" value="TnsD_C"/>
</dbReference>
<sequence length="492" mass="55198">MSIINGMRGSQSLGRLLRDRVSPANGWLLPANLALLVSESRGTLPPVPETLSKYSLSPLAFPFLDDNSRGVAAQIVNGERVPGASLRSGFGRVLATAGYRLAWCLECANEDIGKLGHTYWHRTHLVPGVKICPRHRCGLAGPCGKCRYSSPHSRYARLPATRCWCNEPLTMIEEHRSSYERTMDEMVARFAADLLANPLPLQVGPRMLGQAYLKVAQQLDVPIGNKSELSNWLDRNLDIDSVVERGGLEGRSTTWHLSALKGNRCATTFFQNVCLVQALFKGVSGLRQSLIAETVEERLPHAVPVEVFTHEVVDVAKRDKMRQKACEFLQKFPSAGRRQFHAKHGSFARWLRRYDHQWLSEKMPQRPAGATIEAKACRQIERDTRFDESLCAHIHARHKILSEEKSRPQRITATRLVAGHRRAKDWSLLKMRMPLTRDALPALVEGDASFGRRLHVWAEANPSMLGGKTALRYVSSILKMSQVQLRLLLNLS</sequence>
<evidence type="ECO:0000259" key="2">
    <source>
        <dbReference type="Pfam" id="PF15978"/>
    </source>
</evidence>
<proteinExistence type="predicted"/>
<evidence type="ECO:0000313" key="4">
    <source>
        <dbReference type="Proteomes" id="UP000193228"/>
    </source>
</evidence>
<organism evidence="3 4">
    <name type="scientific">Paraburkholderia susongensis</name>
    <dbReference type="NCBI Taxonomy" id="1515439"/>
    <lineage>
        <taxon>Bacteria</taxon>
        <taxon>Pseudomonadati</taxon>
        <taxon>Pseudomonadota</taxon>
        <taxon>Betaproteobacteria</taxon>
        <taxon>Burkholderiales</taxon>
        <taxon>Burkholderiaceae</taxon>
        <taxon>Paraburkholderia</taxon>
    </lineage>
</organism>
<accession>A0A1X7KF57</accession>
<dbReference type="EMBL" id="FXAT01000003">
    <property type="protein sequence ID" value="SMG39919.1"/>
    <property type="molecule type" value="Genomic_DNA"/>
</dbReference>
<protein>
    <submittedName>
        <fullName evidence="3">TniQ protein</fullName>
    </submittedName>
</protein>
<gene>
    <name evidence="3" type="ORF">SAMN06265784_103725</name>
</gene>
<keyword evidence="4" id="KW-1185">Reference proteome</keyword>
<evidence type="ECO:0000259" key="1">
    <source>
        <dbReference type="Pfam" id="PF06527"/>
    </source>
</evidence>
<dbReference type="STRING" id="1515439.SAMN06265784_103725"/>
<dbReference type="OrthoDB" id="470139at2"/>
<reference evidence="4" key="1">
    <citation type="submission" date="2017-04" db="EMBL/GenBank/DDBJ databases">
        <authorList>
            <person name="Varghese N."/>
            <person name="Submissions S."/>
        </authorList>
    </citation>
    <scope>NUCLEOTIDE SEQUENCE [LARGE SCALE GENOMIC DNA]</scope>
    <source>
        <strain evidence="4">LMG 29540</strain>
    </source>
</reference>
<dbReference type="InterPro" id="IPR009492">
    <property type="entry name" value="TniQ"/>
</dbReference>
<dbReference type="Proteomes" id="UP000193228">
    <property type="component" value="Unassembled WGS sequence"/>
</dbReference>
<dbReference type="Pfam" id="PF06527">
    <property type="entry name" value="TniQ"/>
    <property type="match status" value="1"/>
</dbReference>
<dbReference type="AlphaFoldDB" id="A0A1X7KF57"/>